<protein>
    <submittedName>
        <fullName evidence="7">Glycosyltransferase, catalytic subunit of cellulose synthase and poly-beta-1,6-N-acetylglucosamine synthase</fullName>
    </submittedName>
</protein>
<dbReference type="Pfam" id="PF13632">
    <property type="entry name" value="Glyco_trans_2_3"/>
    <property type="match status" value="1"/>
</dbReference>
<evidence type="ECO:0000313" key="7">
    <source>
        <dbReference type="EMBL" id="SFA51707.1"/>
    </source>
</evidence>
<dbReference type="AlphaFoldDB" id="A0A1I0TJ47"/>
<dbReference type="CDD" id="cd06423">
    <property type="entry name" value="CESA_like"/>
    <property type="match status" value="1"/>
</dbReference>
<evidence type="ECO:0000256" key="1">
    <source>
        <dbReference type="ARBA" id="ARBA00006739"/>
    </source>
</evidence>
<feature type="domain" description="Glycosyltransferase 2-like" evidence="6">
    <location>
        <begin position="271"/>
        <end position="407"/>
    </location>
</feature>
<evidence type="ECO:0000256" key="3">
    <source>
        <dbReference type="ARBA" id="ARBA00022679"/>
    </source>
</evidence>
<accession>A0A1I0TJ47</accession>
<feature type="transmembrane region" description="Helical" evidence="4">
    <location>
        <begin position="411"/>
        <end position="431"/>
    </location>
</feature>
<keyword evidence="4" id="KW-1133">Transmembrane helix</keyword>
<proteinExistence type="inferred from homology"/>
<dbReference type="RefSeq" id="WP_090984486.1">
    <property type="nucleotide sequence ID" value="NZ_FOJM01000010.1"/>
</dbReference>
<dbReference type="EMBL" id="FOJM01000010">
    <property type="protein sequence ID" value="SFA51707.1"/>
    <property type="molecule type" value="Genomic_DNA"/>
</dbReference>
<sequence>MQKIIDIFQWFIFFYSSLTMVIYVAMAILSYKHIRLYFWKNMGHYTQNMISSPLSPGISVIAPAYNEGLTIIDNVYALMHLNYPLYEVIIINDGSTDDTLDKLIEHFALKDVDLPYHERIKTLPVKRFFRSSDKAYEKLLVIDKENGKGKADASNAGINASKYDYFLCTDVDCILHEDTLSRLMRPILDEKSRNQLDDIQVIPDTGYIHVEDNQRRVIAVGAPLRMINSSDVDNGVITRFRPPNKILPRFQELEYIRAYLLSKMAWSALNCVPNVSGGLGLFDKHIAVKVGGYDPRSFAEDIDMVTRMSVYMIQNNKRYAIRYIPVSLCWTEGPQNLKVFSRQRVRWARGLVQIMRLHWHVLFNTKFKRLGMVVFPYNFLFEFLAPILELTGFIFYIYLIVIGAINWVNTLTLLCFLYMFSVMISSIAVLWDQLTERHYRKTSEVIGLCLTAFAEPFIYHPLIVFFSLKGYVQSMFRQKLVWGNMQRKGFSSSNTKGTSSST</sequence>
<dbReference type="PANTHER" id="PTHR43630:SF1">
    <property type="entry name" value="POLY-BETA-1,6-N-ACETYL-D-GLUCOSAMINE SYNTHASE"/>
    <property type="match status" value="1"/>
</dbReference>
<feature type="domain" description="Glycosyltransferase 2-like" evidence="5">
    <location>
        <begin position="59"/>
        <end position="191"/>
    </location>
</feature>
<reference evidence="8" key="1">
    <citation type="submission" date="2016-10" db="EMBL/GenBank/DDBJ databases">
        <authorList>
            <person name="Varghese N."/>
            <person name="Submissions S."/>
        </authorList>
    </citation>
    <scope>NUCLEOTIDE SEQUENCE [LARGE SCALE GENOMIC DNA]</scope>
    <source>
        <strain evidence="8">DSM 18130</strain>
    </source>
</reference>
<keyword evidence="2" id="KW-0328">Glycosyltransferase</keyword>
<evidence type="ECO:0000256" key="4">
    <source>
        <dbReference type="SAM" id="Phobius"/>
    </source>
</evidence>
<feature type="transmembrane region" description="Helical" evidence="4">
    <location>
        <begin position="12"/>
        <end position="31"/>
    </location>
</feature>
<dbReference type="SUPFAM" id="SSF53448">
    <property type="entry name" value="Nucleotide-diphospho-sugar transferases"/>
    <property type="match status" value="1"/>
</dbReference>
<name>A0A1I0TJ47_9SPHI</name>
<dbReference type="InterPro" id="IPR029044">
    <property type="entry name" value="Nucleotide-diphossugar_trans"/>
</dbReference>
<keyword evidence="4" id="KW-0472">Membrane</keyword>
<comment type="similarity">
    <text evidence="1">Belongs to the glycosyltransferase 2 family.</text>
</comment>
<keyword evidence="3 7" id="KW-0808">Transferase</keyword>
<gene>
    <name evidence="7" type="ORF">SAMN04488511_110134</name>
</gene>
<dbReference type="OrthoDB" id="9766299at2"/>
<evidence type="ECO:0000259" key="5">
    <source>
        <dbReference type="Pfam" id="PF00535"/>
    </source>
</evidence>
<dbReference type="Gene3D" id="3.90.550.10">
    <property type="entry name" value="Spore Coat Polysaccharide Biosynthesis Protein SpsA, Chain A"/>
    <property type="match status" value="1"/>
</dbReference>
<dbReference type="GO" id="GO:0016757">
    <property type="term" value="F:glycosyltransferase activity"/>
    <property type="evidence" value="ECO:0007669"/>
    <property type="project" value="UniProtKB-KW"/>
</dbReference>
<dbReference type="STRING" id="332999.SAMN04488511_110134"/>
<evidence type="ECO:0000256" key="2">
    <source>
        <dbReference type="ARBA" id="ARBA00022676"/>
    </source>
</evidence>
<dbReference type="InterPro" id="IPR001173">
    <property type="entry name" value="Glyco_trans_2-like"/>
</dbReference>
<keyword evidence="4" id="KW-0812">Transmembrane</keyword>
<dbReference type="Proteomes" id="UP000198836">
    <property type="component" value="Unassembled WGS sequence"/>
</dbReference>
<dbReference type="Pfam" id="PF00535">
    <property type="entry name" value="Glycos_transf_2"/>
    <property type="match status" value="1"/>
</dbReference>
<keyword evidence="8" id="KW-1185">Reference proteome</keyword>
<feature type="transmembrane region" description="Helical" evidence="4">
    <location>
        <begin position="379"/>
        <end position="405"/>
    </location>
</feature>
<organism evidence="7 8">
    <name type="scientific">Pedobacter suwonensis</name>
    <dbReference type="NCBI Taxonomy" id="332999"/>
    <lineage>
        <taxon>Bacteria</taxon>
        <taxon>Pseudomonadati</taxon>
        <taxon>Bacteroidota</taxon>
        <taxon>Sphingobacteriia</taxon>
        <taxon>Sphingobacteriales</taxon>
        <taxon>Sphingobacteriaceae</taxon>
        <taxon>Pedobacter</taxon>
    </lineage>
</organism>
<evidence type="ECO:0000313" key="8">
    <source>
        <dbReference type="Proteomes" id="UP000198836"/>
    </source>
</evidence>
<dbReference type="PANTHER" id="PTHR43630">
    <property type="entry name" value="POLY-BETA-1,6-N-ACETYL-D-GLUCOSAMINE SYNTHASE"/>
    <property type="match status" value="1"/>
</dbReference>
<evidence type="ECO:0000259" key="6">
    <source>
        <dbReference type="Pfam" id="PF13632"/>
    </source>
</evidence>